<protein>
    <submittedName>
        <fullName evidence="1">Uncharacterized protein</fullName>
    </submittedName>
</protein>
<dbReference type="EMBL" id="JAGMVJ010000024">
    <property type="protein sequence ID" value="KAH7071603.1"/>
    <property type="molecule type" value="Genomic_DNA"/>
</dbReference>
<keyword evidence="2" id="KW-1185">Reference proteome</keyword>
<gene>
    <name evidence="1" type="ORF">FB567DRAFT_206896</name>
</gene>
<evidence type="ECO:0000313" key="1">
    <source>
        <dbReference type="EMBL" id="KAH7071603.1"/>
    </source>
</evidence>
<reference evidence="1" key="1">
    <citation type="journal article" date="2021" name="Nat. Commun.">
        <title>Genetic determinants of endophytism in the Arabidopsis root mycobiome.</title>
        <authorList>
            <person name="Mesny F."/>
            <person name="Miyauchi S."/>
            <person name="Thiergart T."/>
            <person name="Pickel B."/>
            <person name="Atanasova L."/>
            <person name="Karlsson M."/>
            <person name="Huettel B."/>
            <person name="Barry K.W."/>
            <person name="Haridas S."/>
            <person name="Chen C."/>
            <person name="Bauer D."/>
            <person name="Andreopoulos W."/>
            <person name="Pangilinan J."/>
            <person name="LaButti K."/>
            <person name="Riley R."/>
            <person name="Lipzen A."/>
            <person name="Clum A."/>
            <person name="Drula E."/>
            <person name="Henrissat B."/>
            <person name="Kohler A."/>
            <person name="Grigoriev I.V."/>
            <person name="Martin F.M."/>
            <person name="Hacquard S."/>
        </authorList>
    </citation>
    <scope>NUCLEOTIDE SEQUENCE</scope>
    <source>
        <strain evidence="1">MPI-SDFR-AT-0120</strain>
    </source>
</reference>
<proteinExistence type="predicted"/>
<evidence type="ECO:0000313" key="2">
    <source>
        <dbReference type="Proteomes" id="UP000813461"/>
    </source>
</evidence>
<dbReference type="Proteomes" id="UP000813461">
    <property type="component" value="Unassembled WGS sequence"/>
</dbReference>
<organism evidence="1 2">
    <name type="scientific">Paraphoma chrysanthemicola</name>
    <dbReference type="NCBI Taxonomy" id="798071"/>
    <lineage>
        <taxon>Eukaryota</taxon>
        <taxon>Fungi</taxon>
        <taxon>Dikarya</taxon>
        <taxon>Ascomycota</taxon>
        <taxon>Pezizomycotina</taxon>
        <taxon>Dothideomycetes</taxon>
        <taxon>Pleosporomycetidae</taxon>
        <taxon>Pleosporales</taxon>
        <taxon>Pleosporineae</taxon>
        <taxon>Phaeosphaeriaceae</taxon>
        <taxon>Paraphoma</taxon>
    </lineage>
</organism>
<accession>A0A8K0QUB0</accession>
<dbReference type="AlphaFoldDB" id="A0A8K0QUB0"/>
<name>A0A8K0QUB0_9PLEO</name>
<comment type="caution">
    <text evidence="1">The sequence shown here is derived from an EMBL/GenBank/DDBJ whole genome shotgun (WGS) entry which is preliminary data.</text>
</comment>
<sequence length="211" mass="23862">MNYRWTKETAAGQQSAHPIVVQLRQEATTPKIAAKEDFTLYCRIDIVELVGKGDNLEDDVSEFVDRFGNDLGSNSSLQGEVSQIFRWSSRWSDSTVTLIEVTDDEDYAEVSRSSKSCLSDRYDRTARWVRDHSSSSAIERFMAATERSRQDESLASRFKNLVVEIGVPNQPPDEKLIEAILWGPRWPSSSEALVPISRESVPRVGRGFEKT</sequence>